<dbReference type="Proteomes" id="UP000332933">
    <property type="component" value="Unassembled WGS sequence"/>
</dbReference>
<evidence type="ECO:0000256" key="1">
    <source>
        <dbReference type="SAM" id="Coils"/>
    </source>
</evidence>
<name>A0A485K972_9STRA</name>
<dbReference type="AlphaFoldDB" id="A0A485K972"/>
<keyword evidence="1" id="KW-0175">Coiled coil</keyword>
<feature type="coiled-coil region" evidence="1">
    <location>
        <begin position="1"/>
        <end position="71"/>
    </location>
</feature>
<gene>
    <name evidence="3" type="primary">Aste57867_945</name>
    <name evidence="2" type="ORF">As57867_000944</name>
    <name evidence="3" type="ORF">ASTE57867_945</name>
</gene>
<organism evidence="3 4">
    <name type="scientific">Aphanomyces stellatus</name>
    <dbReference type="NCBI Taxonomy" id="120398"/>
    <lineage>
        <taxon>Eukaryota</taxon>
        <taxon>Sar</taxon>
        <taxon>Stramenopiles</taxon>
        <taxon>Oomycota</taxon>
        <taxon>Saprolegniomycetes</taxon>
        <taxon>Saprolegniales</taxon>
        <taxon>Verrucalvaceae</taxon>
        <taxon>Aphanomyces</taxon>
    </lineage>
</organism>
<proteinExistence type="predicted"/>
<evidence type="ECO:0000313" key="3">
    <source>
        <dbReference type="EMBL" id="VFT78168.1"/>
    </source>
</evidence>
<reference evidence="2" key="2">
    <citation type="submission" date="2019-06" db="EMBL/GenBank/DDBJ databases">
        <title>Genomics analysis of Aphanomyces spp. identifies a new class of oomycete effector associated with host adaptation.</title>
        <authorList>
            <person name="Gaulin E."/>
        </authorList>
    </citation>
    <scope>NUCLEOTIDE SEQUENCE</scope>
    <source>
        <strain evidence="2">CBS 578.67</strain>
    </source>
</reference>
<evidence type="ECO:0000313" key="4">
    <source>
        <dbReference type="Proteomes" id="UP000332933"/>
    </source>
</evidence>
<keyword evidence="4" id="KW-1185">Reference proteome</keyword>
<reference evidence="3 4" key="1">
    <citation type="submission" date="2019-03" db="EMBL/GenBank/DDBJ databases">
        <authorList>
            <person name="Gaulin E."/>
            <person name="Dumas B."/>
        </authorList>
    </citation>
    <scope>NUCLEOTIDE SEQUENCE [LARGE SCALE GENOMIC DNA]</scope>
    <source>
        <strain evidence="3">CBS 568.67</strain>
    </source>
</reference>
<dbReference type="EMBL" id="CAADRA010000062">
    <property type="protein sequence ID" value="VFT78168.1"/>
    <property type="molecule type" value="Genomic_DNA"/>
</dbReference>
<sequence length="86" mass="9887">MLRLRMNLQTTKDECDALKRDLQVARTAIGQHVHEFCAAKHVWEATVTAAKQKYDEEVWHLRAEIERLQARNTKLALQKTCVCGAP</sequence>
<dbReference type="EMBL" id="VJMH01000062">
    <property type="protein sequence ID" value="KAF0719551.1"/>
    <property type="molecule type" value="Genomic_DNA"/>
</dbReference>
<protein>
    <submittedName>
        <fullName evidence="3">Aste57867_945 protein</fullName>
    </submittedName>
</protein>
<accession>A0A485K972</accession>
<evidence type="ECO:0000313" key="2">
    <source>
        <dbReference type="EMBL" id="KAF0719551.1"/>
    </source>
</evidence>